<dbReference type="InterPro" id="IPR014408">
    <property type="entry name" value="dGMP_Pdiesterase_EAL/HD-GYP"/>
</dbReference>
<proteinExistence type="predicted"/>
<dbReference type="PROSITE" id="PS50883">
    <property type="entry name" value="EAL"/>
    <property type="match status" value="1"/>
</dbReference>
<dbReference type="Gene3D" id="1.10.3210.10">
    <property type="entry name" value="Hypothetical protein af1432"/>
    <property type="match status" value="1"/>
</dbReference>
<feature type="domain" description="EAL" evidence="1">
    <location>
        <begin position="1"/>
        <end position="215"/>
    </location>
</feature>
<accession>A0A6G6WDL6</accession>
<organism evidence="3 4">
    <name type="scientific">Nocardioides anomalus</name>
    <dbReference type="NCBI Taxonomy" id="2712223"/>
    <lineage>
        <taxon>Bacteria</taxon>
        <taxon>Bacillati</taxon>
        <taxon>Actinomycetota</taxon>
        <taxon>Actinomycetes</taxon>
        <taxon>Propionibacteriales</taxon>
        <taxon>Nocardioidaceae</taxon>
        <taxon>Nocardioides</taxon>
    </lineage>
</organism>
<protein>
    <submittedName>
        <fullName evidence="3">EAL domain-containing protein</fullName>
    </submittedName>
</protein>
<dbReference type="InterPro" id="IPR001633">
    <property type="entry name" value="EAL_dom"/>
</dbReference>
<dbReference type="SUPFAM" id="SSF109604">
    <property type="entry name" value="HD-domain/PDEase-like"/>
    <property type="match status" value="1"/>
</dbReference>
<dbReference type="Gene3D" id="3.20.20.450">
    <property type="entry name" value="EAL domain"/>
    <property type="match status" value="1"/>
</dbReference>
<dbReference type="Pfam" id="PF08668">
    <property type="entry name" value="HDOD"/>
    <property type="match status" value="1"/>
</dbReference>
<dbReference type="SUPFAM" id="SSF141868">
    <property type="entry name" value="EAL domain-like"/>
    <property type="match status" value="1"/>
</dbReference>
<keyword evidence="4" id="KW-1185">Reference proteome</keyword>
<gene>
    <name evidence="3" type="ORF">G5V58_12300</name>
</gene>
<dbReference type="InterPro" id="IPR035919">
    <property type="entry name" value="EAL_sf"/>
</dbReference>
<dbReference type="EMBL" id="CP049257">
    <property type="protein sequence ID" value="QIG43441.1"/>
    <property type="molecule type" value="Genomic_DNA"/>
</dbReference>
<evidence type="ECO:0000313" key="3">
    <source>
        <dbReference type="EMBL" id="QIG43441.1"/>
    </source>
</evidence>
<dbReference type="SMART" id="SM00052">
    <property type="entry name" value="EAL"/>
    <property type="match status" value="1"/>
</dbReference>
<evidence type="ECO:0000313" key="4">
    <source>
        <dbReference type="Proteomes" id="UP000502996"/>
    </source>
</evidence>
<dbReference type="PIRSF" id="PIRSF003180">
    <property type="entry name" value="DiGMPpdiest_YuxH"/>
    <property type="match status" value="1"/>
</dbReference>
<reference evidence="3 4" key="1">
    <citation type="submission" date="2020-02" db="EMBL/GenBank/DDBJ databases">
        <title>Full genome sequence of Nocardioides sp. R-3366.</title>
        <authorList>
            <person name="Im W.-T."/>
        </authorList>
    </citation>
    <scope>NUCLEOTIDE SEQUENCE [LARGE SCALE GENOMIC DNA]</scope>
    <source>
        <strain evidence="3 4">R-3366</strain>
    </source>
</reference>
<dbReference type="RefSeq" id="WP_165232978.1">
    <property type="nucleotide sequence ID" value="NZ_CP049257.1"/>
</dbReference>
<evidence type="ECO:0000259" key="2">
    <source>
        <dbReference type="PROSITE" id="PS51833"/>
    </source>
</evidence>
<evidence type="ECO:0000259" key="1">
    <source>
        <dbReference type="PROSITE" id="PS50883"/>
    </source>
</evidence>
<sequence>MSEALATRGAVEVIVARQQVVDARQKVVGFELLYRSGASADSAGTETSGELMTVSVVLGALTFGVHELVGDKLLFCNVERGAIVGETPLTLPPARTVLEIREAVELDEELLAGVRARKQEGYTIALDGFSGRPEAAALLELADLVKVDLMSTDRDHAAALVEQCRERGVRAVAERCETRADVAWAREAGFELFQGYGVQRPEIVRGTTIAPSALAQVRLATELLDEDLSFDRIEAILRGEPGLVVQVLNLASAGAAHGLRRQVSSLREALVLMGTVRLRQWAALTILGRHGRLDGDSLLTGLVRARMCELLGQQRGFDRAEAFTAGLLSALDIVLGVDLAEVENQLELDGELAAAAFHGTTPLGVLVRQVSAYQEAVDEGRPPSGDLPNADMVSAMAFCWAMTYVGALNQDKALSA</sequence>
<dbReference type="Pfam" id="PF00563">
    <property type="entry name" value="EAL"/>
    <property type="match status" value="1"/>
</dbReference>
<feature type="domain" description="HDOD" evidence="2">
    <location>
        <begin position="209"/>
        <end position="395"/>
    </location>
</feature>
<dbReference type="PROSITE" id="PS51833">
    <property type="entry name" value="HDOD"/>
    <property type="match status" value="1"/>
</dbReference>
<dbReference type="Proteomes" id="UP000502996">
    <property type="component" value="Chromosome"/>
</dbReference>
<dbReference type="InterPro" id="IPR052340">
    <property type="entry name" value="RNase_Y/CdgJ"/>
</dbReference>
<dbReference type="KEGG" id="nano:G5V58_12300"/>
<dbReference type="InterPro" id="IPR013976">
    <property type="entry name" value="HDOD"/>
</dbReference>
<dbReference type="PANTHER" id="PTHR33525:SF4">
    <property type="entry name" value="CYCLIC DI-GMP PHOSPHODIESTERASE CDGJ"/>
    <property type="match status" value="1"/>
</dbReference>
<name>A0A6G6WDL6_9ACTN</name>
<dbReference type="PANTHER" id="PTHR33525">
    <property type="match status" value="1"/>
</dbReference>
<dbReference type="AlphaFoldDB" id="A0A6G6WDL6"/>